<gene>
    <name evidence="3" type="primary">minE</name>
    <name evidence="4" type="ORF">SAMN02746019_00003520</name>
</gene>
<name>A0A212QQ69_9CHLR</name>
<dbReference type="NCBIfam" id="TIGR01215">
    <property type="entry name" value="minE"/>
    <property type="match status" value="1"/>
</dbReference>
<dbReference type="OrthoDB" id="9796578at2"/>
<sequence length="85" mass="9617">MSWLDRLRGQPSPRETAKQRLQVILVHDRSDLSPGLLEVIKDEIIAVLSRHVPIIAEEVRVTVTQDARECRLVADIPLGNRPSRS</sequence>
<evidence type="ECO:0000313" key="5">
    <source>
        <dbReference type="Proteomes" id="UP000197025"/>
    </source>
</evidence>
<dbReference type="Pfam" id="PF03776">
    <property type="entry name" value="MinE"/>
    <property type="match status" value="1"/>
</dbReference>
<organism evidence="4 5">
    <name type="scientific">Thermoflexus hugenholtzii JAD2</name>
    <dbReference type="NCBI Taxonomy" id="877466"/>
    <lineage>
        <taxon>Bacteria</taxon>
        <taxon>Bacillati</taxon>
        <taxon>Chloroflexota</taxon>
        <taxon>Thermoflexia</taxon>
        <taxon>Thermoflexales</taxon>
        <taxon>Thermoflexaceae</taxon>
        <taxon>Thermoflexus</taxon>
    </lineage>
</organism>
<evidence type="ECO:0000256" key="3">
    <source>
        <dbReference type="HAMAP-Rule" id="MF_00262"/>
    </source>
</evidence>
<keyword evidence="3 4" id="KW-0132">Cell division</keyword>
<dbReference type="InterPro" id="IPR036707">
    <property type="entry name" value="MinE_sf"/>
</dbReference>
<dbReference type="GO" id="GO:0032955">
    <property type="term" value="P:regulation of division septum assembly"/>
    <property type="evidence" value="ECO:0007669"/>
    <property type="project" value="InterPro"/>
</dbReference>
<protein>
    <recommendedName>
        <fullName evidence="3">Cell division topological specificity factor</fullName>
    </recommendedName>
</protein>
<dbReference type="InParanoid" id="A0A212QQ69"/>
<evidence type="ECO:0000256" key="2">
    <source>
        <dbReference type="ARBA" id="ARBA00025265"/>
    </source>
</evidence>
<dbReference type="SUPFAM" id="SSF55229">
    <property type="entry name" value="Cell division protein MinE topological specificity domain"/>
    <property type="match status" value="1"/>
</dbReference>
<dbReference type="Proteomes" id="UP000197025">
    <property type="component" value="Unassembled WGS sequence"/>
</dbReference>
<dbReference type="EMBL" id="FYEK01000015">
    <property type="protein sequence ID" value="SNB61610.1"/>
    <property type="molecule type" value="Genomic_DNA"/>
</dbReference>
<dbReference type="InterPro" id="IPR005527">
    <property type="entry name" value="MinE"/>
</dbReference>
<proteinExistence type="inferred from homology"/>
<dbReference type="AlphaFoldDB" id="A0A212QQ69"/>
<dbReference type="Gene3D" id="3.30.1070.10">
    <property type="entry name" value="Cell division topological specificity factor MinE"/>
    <property type="match status" value="1"/>
</dbReference>
<dbReference type="RefSeq" id="WP_088570545.1">
    <property type="nucleotide sequence ID" value="NZ_FYEK01000015.1"/>
</dbReference>
<keyword evidence="3" id="KW-0131">Cell cycle</keyword>
<accession>A0A212QQ69</accession>
<reference evidence="5" key="1">
    <citation type="submission" date="2017-06" db="EMBL/GenBank/DDBJ databases">
        <authorList>
            <person name="Varghese N."/>
            <person name="Submissions S."/>
        </authorList>
    </citation>
    <scope>NUCLEOTIDE SEQUENCE [LARGE SCALE GENOMIC DNA]</scope>
    <source>
        <strain evidence="5">JAD2</strain>
    </source>
</reference>
<keyword evidence="5" id="KW-1185">Reference proteome</keyword>
<comment type="function">
    <text evidence="2 3">Prevents the cell division inhibition by proteins MinC and MinD at internal division sites while permitting inhibition at polar sites. This ensures cell division at the proper site by restricting the formation of a division septum at the midpoint of the long axis of the cell.</text>
</comment>
<comment type="similarity">
    <text evidence="1 3">Belongs to the MinE family.</text>
</comment>
<dbReference type="HAMAP" id="MF_00262">
    <property type="entry name" value="MinE"/>
    <property type="match status" value="1"/>
</dbReference>
<evidence type="ECO:0000256" key="1">
    <source>
        <dbReference type="ARBA" id="ARBA00008168"/>
    </source>
</evidence>
<dbReference type="GO" id="GO:0051301">
    <property type="term" value="P:cell division"/>
    <property type="evidence" value="ECO:0007669"/>
    <property type="project" value="UniProtKB-KW"/>
</dbReference>
<evidence type="ECO:0000313" key="4">
    <source>
        <dbReference type="EMBL" id="SNB61610.1"/>
    </source>
</evidence>